<sequence>MKEEAIKPQCVDLLQCGKEVQRKRVMAFTPLSAPTERLKAVEIDLEKDRTRTKQSKVNAKWMKTAKKKLVKAFGSWVIDNNQPFTVVDSIYTNLLLDTIREVSRNLDVDGQEEDDIMNIDNDEDRQLDVSPPFRYSVDQQFEGTHNSGSGGDSSPPSTADGSGDGGNGGNRCANDIGTSQSSRPSSRDVNPTMSDHNSRRG</sequence>
<comment type="caution">
    <text evidence="2">The sequence shown here is derived from an EMBL/GenBank/DDBJ whole genome shotgun (WGS) entry which is preliminary data.</text>
</comment>
<reference evidence="2" key="1">
    <citation type="submission" date="2022-04" db="EMBL/GenBank/DDBJ databases">
        <title>Carnegiea gigantea Genome sequencing and assembly v2.</title>
        <authorList>
            <person name="Copetti D."/>
            <person name="Sanderson M.J."/>
            <person name="Burquez A."/>
            <person name="Wojciechowski M.F."/>
        </authorList>
    </citation>
    <scope>NUCLEOTIDE SEQUENCE</scope>
    <source>
        <strain evidence="2">SGP5-SGP5p</strain>
        <tissue evidence="2">Aerial part</tissue>
    </source>
</reference>
<organism evidence="2 3">
    <name type="scientific">Carnegiea gigantea</name>
    <dbReference type="NCBI Taxonomy" id="171969"/>
    <lineage>
        <taxon>Eukaryota</taxon>
        <taxon>Viridiplantae</taxon>
        <taxon>Streptophyta</taxon>
        <taxon>Embryophyta</taxon>
        <taxon>Tracheophyta</taxon>
        <taxon>Spermatophyta</taxon>
        <taxon>Magnoliopsida</taxon>
        <taxon>eudicotyledons</taxon>
        <taxon>Gunneridae</taxon>
        <taxon>Pentapetalae</taxon>
        <taxon>Caryophyllales</taxon>
        <taxon>Cactineae</taxon>
        <taxon>Cactaceae</taxon>
        <taxon>Cactoideae</taxon>
        <taxon>Echinocereeae</taxon>
        <taxon>Carnegiea</taxon>
    </lineage>
</organism>
<feature type="region of interest" description="Disordered" evidence="1">
    <location>
        <begin position="139"/>
        <end position="201"/>
    </location>
</feature>
<dbReference type="EMBL" id="JAKOGI010001445">
    <property type="protein sequence ID" value="KAJ8425595.1"/>
    <property type="molecule type" value="Genomic_DNA"/>
</dbReference>
<evidence type="ECO:0000313" key="2">
    <source>
        <dbReference type="EMBL" id="KAJ8425595.1"/>
    </source>
</evidence>
<accession>A0A9Q1GUX5</accession>
<keyword evidence="3" id="KW-1185">Reference proteome</keyword>
<name>A0A9Q1GUX5_9CARY</name>
<proteinExistence type="predicted"/>
<dbReference type="AlphaFoldDB" id="A0A9Q1GUX5"/>
<protein>
    <submittedName>
        <fullName evidence="2">Uncharacterized protein</fullName>
    </submittedName>
</protein>
<dbReference type="Proteomes" id="UP001153076">
    <property type="component" value="Unassembled WGS sequence"/>
</dbReference>
<evidence type="ECO:0000256" key="1">
    <source>
        <dbReference type="SAM" id="MobiDB-lite"/>
    </source>
</evidence>
<evidence type="ECO:0000313" key="3">
    <source>
        <dbReference type="Proteomes" id="UP001153076"/>
    </source>
</evidence>
<gene>
    <name evidence="2" type="ORF">Cgig2_027153</name>
</gene>
<feature type="compositionally biased region" description="Polar residues" evidence="1">
    <location>
        <begin position="176"/>
        <end position="195"/>
    </location>
</feature>
<feature type="compositionally biased region" description="Low complexity" evidence="1">
    <location>
        <begin position="152"/>
        <end position="161"/>
    </location>
</feature>